<dbReference type="InterPro" id="IPR039058">
    <property type="entry name" value="Yippee_fam"/>
</dbReference>
<dbReference type="VEuPathDB" id="FungiDB:GWK60_F04235"/>
<dbReference type="VEuPathDB" id="FungiDB:CAGL0F04631g"/>
<dbReference type="PROSITE" id="PS51792">
    <property type="entry name" value="YIPPEE"/>
    <property type="match status" value="1"/>
</dbReference>
<dbReference type="Proteomes" id="UP000054886">
    <property type="component" value="Unassembled WGS sequence"/>
</dbReference>
<reference evidence="5 6" key="1">
    <citation type="submission" date="2015-10" db="EMBL/GenBank/DDBJ databases">
        <title>Draft genomes sequences of Candida glabrata isolates 1A, 1B, 2A, 2B, 3A and 3B.</title>
        <authorList>
            <person name="Haavelsrud O.E."/>
            <person name="Gaustad P."/>
        </authorList>
    </citation>
    <scope>NUCLEOTIDE SEQUENCE [LARGE SCALE GENOMIC DNA]</scope>
    <source>
        <strain evidence="5">910700640</strain>
    </source>
</reference>
<dbReference type="InterPro" id="IPR004910">
    <property type="entry name" value="Yippee/Mis18/Cereblon"/>
</dbReference>
<evidence type="ECO:0000256" key="2">
    <source>
        <dbReference type="ARBA" id="ARBA00022723"/>
    </source>
</evidence>
<gene>
    <name evidence="5" type="ORF">AO440_001292</name>
</gene>
<evidence type="ECO:0000256" key="1">
    <source>
        <dbReference type="ARBA" id="ARBA00005613"/>
    </source>
</evidence>
<dbReference type="VEuPathDB" id="FungiDB:B1J91_F04631g"/>
<accession>A0A0W0EE80</accession>
<keyword evidence="2" id="KW-0479">Metal-binding</keyword>
<dbReference type="AlphaFoldDB" id="A0A0W0EE80"/>
<name>A0A0W0EE80_CANGB</name>
<dbReference type="PhylomeDB" id="A0A0W0EE80"/>
<evidence type="ECO:0000259" key="4">
    <source>
        <dbReference type="PROSITE" id="PS51792"/>
    </source>
</evidence>
<dbReference type="GO" id="GO:0046872">
    <property type="term" value="F:metal ion binding"/>
    <property type="evidence" value="ECO:0007669"/>
    <property type="project" value="UniProtKB-KW"/>
</dbReference>
<organism evidence="5 6">
    <name type="scientific">Candida glabrata</name>
    <name type="common">Yeast</name>
    <name type="synonym">Torulopsis glabrata</name>
    <dbReference type="NCBI Taxonomy" id="5478"/>
    <lineage>
        <taxon>Eukaryota</taxon>
        <taxon>Fungi</taxon>
        <taxon>Dikarya</taxon>
        <taxon>Ascomycota</taxon>
        <taxon>Saccharomycotina</taxon>
        <taxon>Saccharomycetes</taxon>
        <taxon>Saccharomycetales</taxon>
        <taxon>Saccharomycetaceae</taxon>
        <taxon>Nakaseomyces</taxon>
    </lineage>
</organism>
<sequence length="171" mass="19561">MGLRYTSYIESPLASDLNKSFKGSRNSQTDLYQYNEYGTIGNSLYSGPILLRQRRRTLSGSSDSSSSSQEKIFVTYGCRRCRTHLSSSSHVISKDYRGKTGTAYLMDEVLNVLEGNVETRPMLTGDYVVCDILCHWCKNVVGWKYLQSERKDQRYKEGKFILEVKTICKCD</sequence>
<dbReference type="PANTHER" id="PTHR13848">
    <property type="entry name" value="PROTEIN YIPPEE-LIKE CG15309-RELATED"/>
    <property type="match status" value="1"/>
</dbReference>
<protein>
    <submittedName>
        <fullName evidence="5">Protein yippee-like MOH1</fullName>
    </submittedName>
</protein>
<dbReference type="VEuPathDB" id="FungiDB:GVI51_F04257"/>
<dbReference type="Pfam" id="PF03226">
    <property type="entry name" value="Yippee-Mis18"/>
    <property type="match status" value="1"/>
</dbReference>
<feature type="domain" description="Yippee" evidence="4">
    <location>
        <begin position="74"/>
        <end position="171"/>
    </location>
</feature>
<evidence type="ECO:0000256" key="3">
    <source>
        <dbReference type="ARBA" id="ARBA00022833"/>
    </source>
</evidence>
<dbReference type="OMA" id="ALMCKAP"/>
<evidence type="ECO:0000313" key="6">
    <source>
        <dbReference type="Proteomes" id="UP000054886"/>
    </source>
</evidence>
<comment type="caution">
    <text evidence="5">The sequence shown here is derived from an EMBL/GenBank/DDBJ whole genome shotgun (WGS) entry which is preliminary data.</text>
</comment>
<dbReference type="InterPro" id="IPR034751">
    <property type="entry name" value="Yippee"/>
</dbReference>
<keyword evidence="3" id="KW-0862">Zinc</keyword>
<evidence type="ECO:0000313" key="5">
    <source>
        <dbReference type="EMBL" id="KTB00581.1"/>
    </source>
</evidence>
<dbReference type="OrthoDB" id="6407410at2759"/>
<dbReference type="EMBL" id="LLZZ01000137">
    <property type="protein sequence ID" value="KTB00581.1"/>
    <property type="molecule type" value="Genomic_DNA"/>
</dbReference>
<proteinExistence type="inferred from homology"/>
<dbReference type="VEuPathDB" id="FungiDB:GW608_F04235"/>
<comment type="similarity">
    <text evidence="1">Belongs to the yippee family.</text>
</comment>